<proteinExistence type="predicted"/>
<organism evidence="4 5">
    <name type="scientific">Bombus terrestris</name>
    <name type="common">Buff-tailed bumblebee</name>
    <name type="synonym">Apis terrestris</name>
    <dbReference type="NCBI Taxonomy" id="30195"/>
    <lineage>
        <taxon>Eukaryota</taxon>
        <taxon>Metazoa</taxon>
        <taxon>Ecdysozoa</taxon>
        <taxon>Arthropoda</taxon>
        <taxon>Hexapoda</taxon>
        <taxon>Insecta</taxon>
        <taxon>Pterygota</taxon>
        <taxon>Neoptera</taxon>
        <taxon>Endopterygota</taxon>
        <taxon>Hymenoptera</taxon>
        <taxon>Apocrita</taxon>
        <taxon>Aculeata</taxon>
        <taxon>Apoidea</taxon>
        <taxon>Anthophila</taxon>
        <taxon>Apidae</taxon>
        <taxon>Bombus</taxon>
        <taxon>Bombus</taxon>
    </lineage>
</organism>
<keyword evidence="1" id="KW-0812">Transmembrane</keyword>
<gene>
    <name evidence="5" type="primary">LOC100651007</name>
</gene>
<evidence type="ECO:0000313" key="4">
    <source>
        <dbReference type="Proteomes" id="UP000835206"/>
    </source>
</evidence>
<evidence type="ECO:0000256" key="1">
    <source>
        <dbReference type="SAM" id="Phobius"/>
    </source>
</evidence>
<dbReference type="GO" id="GO:0006660">
    <property type="term" value="P:phosphatidylserine catabolic process"/>
    <property type="evidence" value="ECO:0007669"/>
    <property type="project" value="TreeGrafter"/>
</dbReference>
<keyword evidence="1" id="KW-0472">Membrane</keyword>
<keyword evidence="1" id="KW-1133">Transmembrane helix</keyword>
<name>A0A9B0C1H4_BOMTE</name>
<dbReference type="Pfam" id="PF00561">
    <property type="entry name" value="Abhydrolase_1"/>
    <property type="match status" value="1"/>
</dbReference>
<dbReference type="InterPro" id="IPR029058">
    <property type="entry name" value="AB_hydrolase_fold"/>
</dbReference>
<dbReference type="InterPro" id="IPR000073">
    <property type="entry name" value="AB_hydrolase_1"/>
</dbReference>
<feature type="transmembrane region" description="Helical" evidence="1">
    <location>
        <begin position="80"/>
        <end position="101"/>
    </location>
</feature>
<evidence type="ECO:0000259" key="2">
    <source>
        <dbReference type="Pfam" id="PF00561"/>
    </source>
</evidence>
<dbReference type="AlphaFoldDB" id="A0A9B0C1H4"/>
<feature type="transmembrane region" description="Helical" evidence="1">
    <location>
        <begin position="44"/>
        <end position="68"/>
    </location>
</feature>
<dbReference type="OrthoDB" id="6412627at2759"/>
<sequence>MSFIRTLWKCNFGPRLFKVYEITWIGRLVEKSYEPNSLERWGDQIVICFAAIWSISLYTIPLVAIFFYQHSNSITENISFLCKLAASASAIFIASLAARGYSRASNPIYLKFLKTLNEVNAHYTVETKQELDKYEFEFWARPVDFDIRDIKKVTAKGKLTLENIAAFSGHIKRQTGKEFICTLPCKFLSYIVAHTFAIKMIYPGSATVLNWAFRSTLLKGRIHLIKRGGERYKLLTADNNEIDAIFVDRRNKKTNGNMLVITCEGNCGFYESGIISTPMSKGYSILGWNHPGFGSSTGAPYPLQEENAIDCVMRFAIDHLKFPEEQIIVYGWSIGGYTATWAAMNYPSIQSLVLDATFDDVLPLAIMTMPSSLEGLVRNIIRDYFNLNIAEQLNRYNGTVLLIRRTEDEVVCTPSGNNLSGNRGNMLLTKLLIRRYPHIFAETSGCATLLVRFLSADISTRKSIIETVGVDEKQCLKLIGADIKKNDDIVLYPSTLGEDCDSTTKQQLIVFLATMYMKDQPSSHCTPLAVDLFQPGWNPASAMSVAALDSKYHHSTSTSVGQLQLSD</sequence>
<dbReference type="Proteomes" id="UP000835206">
    <property type="component" value="Chromosome 7"/>
</dbReference>
<dbReference type="InterPro" id="IPR054518">
    <property type="entry name" value="ABHD16_N"/>
</dbReference>
<dbReference type="PANTHER" id="PTHR12277:SF72">
    <property type="entry name" value="BAT5L PROTEIN"/>
    <property type="match status" value="1"/>
</dbReference>
<evidence type="ECO:0000313" key="5">
    <source>
        <dbReference type="RefSeq" id="XP_003396781.1"/>
    </source>
</evidence>
<dbReference type="RefSeq" id="XP_003396781.1">
    <property type="nucleotide sequence ID" value="XM_003396733.4"/>
</dbReference>
<accession>A0A9B0C1H4</accession>
<dbReference type="Pfam" id="PF22990">
    <property type="entry name" value="ABHD16_N"/>
    <property type="match status" value="1"/>
</dbReference>
<feature type="domain" description="Phosphatidylserine Lipase ABHD16 N-terminal" evidence="3">
    <location>
        <begin position="6"/>
        <end position="137"/>
    </location>
</feature>
<dbReference type="GeneID" id="100651007"/>
<reference evidence="5" key="1">
    <citation type="submission" date="2025-08" db="UniProtKB">
        <authorList>
            <consortium name="RefSeq"/>
        </authorList>
    </citation>
    <scope>IDENTIFICATION</scope>
</reference>
<dbReference type="GO" id="GO:0004620">
    <property type="term" value="F:phospholipase activity"/>
    <property type="evidence" value="ECO:0007669"/>
    <property type="project" value="TreeGrafter"/>
</dbReference>
<dbReference type="KEGG" id="bter:100651007"/>
<dbReference type="GO" id="GO:0012505">
    <property type="term" value="C:endomembrane system"/>
    <property type="evidence" value="ECO:0007669"/>
    <property type="project" value="TreeGrafter"/>
</dbReference>
<dbReference type="GO" id="GO:0047372">
    <property type="term" value="F:monoacylglycerol lipase activity"/>
    <property type="evidence" value="ECO:0007669"/>
    <property type="project" value="TreeGrafter"/>
</dbReference>
<feature type="domain" description="AB hydrolase-1" evidence="2">
    <location>
        <begin position="260"/>
        <end position="400"/>
    </location>
</feature>
<dbReference type="GO" id="GO:0052651">
    <property type="term" value="P:monoacylglycerol catabolic process"/>
    <property type="evidence" value="ECO:0007669"/>
    <property type="project" value="TreeGrafter"/>
</dbReference>
<keyword evidence="4" id="KW-1185">Reference proteome</keyword>
<protein>
    <submittedName>
        <fullName evidence="5">Phosphatidylserine lipase ABHD16A</fullName>
    </submittedName>
</protein>
<dbReference type="PANTHER" id="PTHR12277">
    <property type="entry name" value="ALPHA/BETA HYDROLASE DOMAIN-CONTAINING PROTEIN"/>
    <property type="match status" value="1"/>
</dbReference>
<evidence type="ECO:0000259" key="3">
    <source>
        <dbReference type="Pfam" id="PF22990"/>
    </source>
</evidence>
<dbReference type="SUPFAM" id="SSF53474">
    <property type="entry name" value="alpha/beta-Hydrolases"/>
    <property type="match status" value="1"/>
</dbReference>
<dbReference type="Gene3D" id="3.40.50.1820">
    <property type="entry name" value="alpha/beta hydrolase"/>
    <property type="match status" value="1"/>
</dbReference>